<feature type="region of interest" description="Disordered" evidence="1">
    <location>
        <begin position="44"/>
        <end position="76"/>
    </location>
</feature>
<dbReference type="EMBL" id="JAYMYQ010000005">
    <property type="protein sequence ID" value="KAK7328973.1"/>
    <property type="molecule type" value="Genomic_DNA"/>
</dbReference>
<dbReference type="AlphaFoldDB" id="A0AAN9L943"/>
<organism evidence="2 3">
    <name type="scientific">Canavalia gladiata</name>
    <name type="common">Sword bean</name>
    <name type="synonym">Dolichos gladiatus</name>
    <dbReference type="NCBI Taxonomy" id="3824"/>
    <lineage>
        <taxon>Eukaryota</taxon>
        <taxon>Viridiplantae</taxon>
        <taxon>Streptophyta</taxon>
        <taxon>Embryophyta</taxon>
        <taxon>Tracheophyta</taxon>
        <taxon>Spermatophyta</taxon>
        <taxon>Magnoliopsida</taxon>
        <taxon>eudicotyledons</taxon>
        <taxon>Gunneridae</taxon>
        <taxon>Pentapetalae</taxon>
        <taxon>rosids</taxon>
        <taxon>fabids</taxon>
        <taxon>Fabales</taxon>
        <taxon>Fabaceae</taxon>
        <taxon>Papilionoideae</taxon>
        <taxon>50 kb inversion clade</taxon>
        <taxon>NPAAA clade</taxon>
        <taxon>indigoferoid/millettioid clade</taxon>
        <taxon>Phaseoleae</taxon>
        <taxon>Canavalia</taxon>
    </lineage>
</organism>
<keyword evidence="3" id="KW-1185">Reference proteome</keyword>
<dbReference type="Proteomes" id="UP001367508">
    <property type="component" value="Unassembled WGS sequence"/>
</dbReference>
<protein>
    <submittedName>
        <fullName evidence="2">Uncharacterized protein</fullName>
    </submittedName>
</protein>
<comment type="caution">
    <text evidence="2">The sequence shown here is derived from an EMBL/GenBank/DDBJ whole genome shotgun (WGS) entry which is preliminary data.</text>
</comment>
<sequence>MTNHQHSPVVSSLVSCNAISIRDQESGSTLEAMSGIRIEKAKRDLKKASRNAPDSASKQHILKHRQEAEIDPPDAGFMTRLDSSKISFIGFLR</sequence>
<name>A0AAN9L943_CANGL</name>
<proteinExistence type="predicted"/>
<evidence type="ECO:0000313" key="3">
    <source>
        <dbReference type="Proteomes" id="UP001367508"/>
    </source>
</evidence>
<evidence type="ECO:0000313" key="2">
    <source>
        <dbReference type="EMBL" id="KAK7328973.1"/>
    </source>
</evidence>
<evidence type="ECO:0000256" key="1">
    <source>
        <dbReference type="SAM" id="MobiDB-lite"/>
    </source>
</evidence>
<gene>
    <name evidence="2" type="ORF">VNO77_23113</name>
</gene>
<reference evidence="2 3" key="1">
    <citation type="submission" date="2024-01" db="EMBL/GenBank/DDBJ databases">
        <title>The genomes of 5 underutilized Papilionoideae crops provide insights into root nodulation and disease resistanc.</title>
        <authorList>
            <person name="Jiang F."/>
        </authorList>
    </citation>
    <scope>NUCLEOTIDE SEQUENCE [LARGE SCALE GENOMIC DNA]</scope>
    <source>
        <strain evidence="2">LVBAO_FW01</strain>
        <tissue evidence="2">Leaves</tissue>
    </source>
</reference>
<accession>A0AAN9L943</accession>